<dbReference type="Proteomes" id="UP000823990">
    <property type="component" value="Unassembled WGS sequence"/>
</dbReference>
<dbReference type="EMBL" id="DXHS01000005">
    <property type="protein sequence ID" value="HIW01746.1"/>
    <property type="molecule type" value="Genomic_DNA"/>
</dbReference>
<dbReference type="SMART" id="SM00481">
    <property type="entry name" value="POLIIIAc"/>
    <property type="match status" value="1"/>
</dbReference>
<evidence type="ECO:0000313" key="3">
    <source>
        <dbReference type="Proteomes" id="UP000823990"/>
    </source>
</evidence>
<dbReference type="AlphaFoldDB" id="A0A9D1TRQ8"/>
<dbReference type="Pfam" id="PF02811">
    <property type="entry name" value="PHP"/>
    <property type="match status" value="1"/>
</dbReference>
<proteinExistence type="predicted"/>
<dbReference type="InterPro" id="IPR004013">
    <property type="entry name" value="PHP_dom"/>
</dbReference>
<dbReference type="PANTHER" id="PTHR36928:SF1">
    <property type="entry name" value="PHOSPHATASE YCDX-RELATED"/>
    <property type="match status" value="1"/>
</dbReference>
<sequence>MFYGDYHTHTVYSHGKGTVEDNVRAAVAAGLKAVAITDHGISGYPDNMNPEDFDSFMADIRASREAHPDIEVLAGVETNILGENGDIDLPESFSRELDLVVCGFHPARVPRRLRDLLRFWAPNMLPTKFIPRYKTRNTDAYIRAMEDHRISVISHPLRACRVYLRPLGEAAARLGIYMELNSKSMCMSADDLRTLYDTGCEFVCSSDAHSPERVGDFSAADAYVAAGLDISRIANLGHGPVFR</sequence>
<reference evidence="2" key="2">
    <citation type="submission" date="2021-04" db="EMBL/GenBank/DDBJ databases">
        <authorList>
            <person name="Gilroy R."/>
        </authorList>
    </citation>
    <scope>NUCLEOTIDE SEQUENCE</scope>
    <source>
        <strain evidence="2">12435</strain>
    </source>
</reference>
<organism evidence="2 3">
    <name type="scientific">Candidatus Protoclostridium stercorigallinarum</name>
    <dbReference type="NCBI Taxonomy" id="2838741"/>
    <lineage>
        <taxon>Bacteria</taxon>
        <taxon>Bacillati</taxon>
        <taxon>Bacillota</taxon>
        <taxon>Clostridia</taxon>
        <taxon>Candidatus Protoclostridium</taxon>
    </lineage>
</organism>
<dbReference type="InterPro" id="IPR016195">
    <property type="entry name" value="Pol/histidinol_Pase-like"/>
</dbReference>
<accession>A0A9D1TRQ8</accession>
<dbReference type="GO" id="GO:0008270">
    <property type="term" value="F:zinc ion binding"/>
    <property type="evidence" value="ECO:0007669"/>
    <property type="project" value="TreeGrafter"/>
</dbReference>
<evidence type="ECO:0000259" key="1">
    <source>
        <dbReference type="SMART" id="SM00481"/>
    </source>
</evidence>
<dbReference type="InterPro" id="IPR050243">
    <property type="entry name" value="PHP_phosphatase"/>
</dbReference>
<comment type="caution">
    <text evidence="2">The sequence shown here is derived from an EMBL/GenBank/DDBJ whole genome shotgun (WGS) entry which is preliminary data.</text>
</comment>
<dbReference type="InterPro" id="IPR003141">
    <property type="entry name" value="Pol/His_phosphatase_N"/>
</dbReference>
<dbReference type="GO" id="GO:0042578">
    <property type="term" value="F:phosphoric ester hydrolase activity"/>
    <property type="evidence" value="ECO:0007669"/>
    <property type="project" value="TreeGrafter"/>
</dbReference>
<protein>
    <submittedName>
        <fullName evidence="2">PHP domain-containing protein</fullName>
    </submittedName>
</protein>
<evidence type="ECO:0000313" key="2">
    <source>
        <dbReference type="EMBL" id="HIW01746.1"/>
    </source>
</evidence>
<gene>
    <name evidence="2" type="ORF">H9892_00175</name>
</gene>
<name>A0A9D1TRQ8_9FIRM</name>
<reference evidence="2" key="1">
    <citation type="journal article" date="2021" name="PeerJ">
        <title>Extensive microbial diversity within the chicken gut microbiome revealed by metagenomics and culture.</title>
        <authorList>
            <person name="Gilroy R."/>
            <person name="Ravi A."/>
            <person name="Getino M."/>
            <person name="Pursley I."/>
            <person name="Horton D.L."/>
            <person name="Alikhan N.F."/>
            <person name="Baker D."/>
            <person name="Gharbi K."/>
            <person name="Hall N."/>
            <person name="Watson M."/>
            <person name="Adriaenssens E.M."/>
            <person name="Foster-Nyarko E."/>
            <person name="Jarju S."/>
            <person name="Secka A."/>
            <person name="Antonio M."/>
            <person name="Oren A."/>
            <person name="Chaudhuri R.R."/>
            <person name="La Ragione R."/>
            <person name="Hildebrand F."/>
            <person name="Pallen M.J."/>
        </authorList>
    </citation>
    <scope>NUCLEOTIDE SEQUENCE</scope>
    <source>
        <strain evidence="2">12435</strain>
    </source>
</reference>
<dbReference type="PANTHER" id="PTHR36928">
    <property type="entry name" value="PHOSPHATASE YCDX-RELATED"/>
    <property type="match status" value="1"/>
</dbReference>
<dbReference type="Gene3D" id="3.20.20.140">
    <property type="entry name" value="Metal-dependent hydrolases"/>
    <property type="match status" value="1"/>
</dbReference>
<dbReference type="GO" id="GO:0005829">
    <property type="term" value="C:cytosol"/>
    <property type="evidence" value="ECO:0007669"/>
    <property type="project" value="TreeGrafter"/>
</dbReference>
<feature type="domain" description="Polymerase/histidinol phosphatase N-terminal" evidence="1">
    <location>
        <begin position="4"/>
        <end position="82"/>
    </location>
</feature>
<dbReference type="SUPFAM" id="SSF89550">
    <property type="entry name" value="PHP domain-like"/>
    <property type="match status" value="1"/>
</dbReference>